<sequence>MSQPIFQKTYNLNIQLKSIKSELFQNENIRFLSTNQKFQLEELNKKLKCSQAIVGLNQNNEVCAIFKLRNLISGIYLWISNEWSQCDWMDPVTYSNYHNEFMFYHIQSTKQGVSREFFVRECYSLNLK</sequence>
<dbReference type="VEuPathDB" id="AmoebaDB:EHI7A_174200"/>
<evidence type="ECO:0000313" key="1">
    <source>
        <dbReference type="EMBL" id="GAT92242.1"/>
    </source>
</evidence>
<accession>A0A5K1UDA1</accession>
<dbReference type="VEuPathDB" id="AmoebaDB:EHI5A_075810"/>
<reference evidence="1 2" key="1">
    <citation type="submission" date="2016-05" db="EMBL/GenBank/DDBJ databases">
        <title>First whole genome sequencing of Entamoeba histolytica HM1:IMSS-clone-6.</title>
        <authorList>
            <person name="Mukherjee Avik.K."/>
            <person name="Izumyama S."/>
            <person name="Nakada-Tsukui K."/>
            <person name="Nozaki T."/>
        </authorList>
    </citation>
    <scope>NUCLEOTIDE SEQUENCE [LARGE SCALE GENOMIC DNA]</scope>
    <source>
        <strain evidence="1 2">HM1:IMSS clone 6</strain>
    </source>
</reference>
<name>A0A5K1UDA1_ENTHI</name>
<dbReference type="AlphaFoldDB" id="A0A5K1UDA1"/>
<organism evidence="1 2">
    <name type="scientific">Entamoeba histolytica</name>
    <dbReference type="NCBI Taxonomy" id="5759"/>
    <lineage>
        <taxon>Eukaryota</taxon>
        <taxon>Amoebozoa</taxon>
        <taxon>Evosea</taxon>
        <taxon>Archamoebae</taxon>
        <taxon>Mastigamoebida</taxon>
        <taxon>Entamoebidae</taxon>
        <taxon>Entamoeba</taxon>
    </lineage>
</organism>
<dbReference type="VEuPathDB" id="AmoebaDB:EHI_049550"/>
<protein>
    <submittedName>
        <fullName evidence="1">Uncharacterized protein</fullName>
    </submittedName>
</protein>
<gene>
    <name evidence="1" type="ORF">CL6EHI_049550</name>
</gene>
<dbReference type="Proteomes" id="UP000078387">
    <property type="component" value="Unassembled WGS sequence"/>
</dbReference>
<dbReference type="VEuPathDB" id="AmoebaDB:KM1_261360"/>
<dbReference type="OMA" id="INGIYLW"/>
<evidence type="ECO:0000313" key="2">
    <source>
        <dbReference type="Proteomes" id="UP000078387"/>
    </source>
</evidence>
<comment type="caution">
    <text evidence="1">The sequence shown here is derived from an EMBL/GenBank/DDBJ whole genome shotgun (WGS) entry which is preliminary data.</text>
</comment>
<proteinExistence type="predicted"/>
<dbReference type="EMBL" id="BDEQ01000001">
    <property type="protein sequence ID" value="GAT92242.1"/>
    <property type="molecule type" value="Genomic_DNA"/>
</dbReference>
<dbReference type="VEuPathDB" id="AmoebaDB:EHI8A_212560"/>